<protein>
    <submittedName>
        <fullName evidence="1">Uncharacterized protein</fullName>
    </submittedName>
</protein>
<accession>A0A974C5R8</accession>
<dbReference type="Proteomes" id="UP000694892">
    <property type="component" value="Chromosome 8L"/>
</dbReference>
<evidence type="ECO:0000313" key="1">
    <source>
        <dbReference type="EMBL" id="OCT67154.1"/>
    </source>
</evidence>
<reference evidence="2" key="1">
    <citation type="journal article" date="2016" name="Nature">
        <title>Genome evolution in the allotetraploid frog Xenopus laevis.</title>
        <authorList>
            <person name="Session A.M."/>
            <person name="Uno Y."/>
            <person name="Kwon T."/>
            <person name="Chapman J.A."/>
            <person name="Toyoda A."/>
            <person name="Takahashi S."/>
            <person name="Fukui A."/>
            <person name="Hikosaka A."/>
            <person name="Suzuki A."/>
            <person name="Kondo M."/>
            <person name="van Heeringen S.J."/>
            <person name="Quigley I."/>
            <person name="Heinz S."/>
            <person name="Ogino H."/>
            <person name="Ochi H."/>
            <person name="Hellsten U."/>
            <person name="Lyons J.B."/>
            <person name="Simakov O."/>
            <person name="Putnam N."/>
            <person name="Stites J."/>
            <person name="Kuroki Y."/>
            <person name="Tanaka T."/>
            <person name="Michiue T."/>
            <person name="Watanabe M."/>
            <person name="Bogdanovic O."/>
            <person name="Lister R."/>
            <person name="Georgiou G."/>
            <person name="Paranjpe S.S."/>
            <person name="van Kruijsbergen I."/>
            <person name="Shu S."/>
            <person name="Carlson J."/>
            <person name="Kinoshita T."/>
            <person name="Ohta Y."/>
            <person name="Mawaribuchi S."/>
            <person name="Jenkins J."/>
            <person name="Grimwood J."/>
            <person name="Schmutz J."/>
            <person name="Mitros T."/>
            <person name="Mozaffari S.V."/>
            <person name="Suzuki Y."/>
            <person name="Haramoto Y."/>
            <person name="Yamamoto T.S."/>
            <person name="Takagi C."/>
            <person name="Heald R."/>
            <person name="Miller K."/>
            <person name="Haudenschild C."/>
            <person name="Kitzman J."/>
            <person name="Nakayama T."/>
            <person name="Izutsu Y."/>
            <person name="Robert J."/>
            <person name="Fortriede J."/>
            <person name="Burns K."/>
            <person name="Lotay V."/>
            <person name="Karimi K."/>
            <person name="Yasuoka Y."/>
            <person name="Dichmann D.S."/>
            <person name="Flajnik M.F."/>
            <person name="Houston D.W."/>
            <person name="Shendure J."/>
            <person name="DuPasquier L."/>
            <person name="Vize P.D."/>
            <person name="Zorn A.M."/>
            <person name="Ito M."/>
            <person name="Marcotte E.M."/>
            <person name="Wallingford J.B."/>
            <person name="Ito Y."/>
            <person name="Asashima M."/>
            <person name="Ueno N."/>
            <person name="Matsuda Y."/>
            <person name="Veenstra G.J."/>
            <person name="Fujiyama A."/>
            <person name="Harland R.M."/>
            <person name="Taira M."/>
            <person name="Rokhsar D.S."/>
        </authorList>
    </citation>
    <scope>NUCLEOTIDE SEQUENCE [LARGE SCALE GENOMIC DNA]</scope>
    <source>
        <strain evidence="2">J</strain>
    </source>
</reference>
<proteinExistence type="predicted"/>
<sequence>MSMHRVASSLFSAFSFSAAEQLPLVDSKHVLTVQYDYLNECIASKYIISNFSLYIWTNIYKIIFYIKSTFFNVIF</sequence>
<organism evidence="1 2">
    <name type="scientific">Xenopus laevis</name>
    <name type="common">African clawed frog</name>
    <dbReference type="NCBI Taxonomy" id="8355"/>
    <lineage>
        <taxon>Eukaryota</taxon>
        <taxon>Metazoa</taxon>
        <taxon>Chordata</taxon>
        <taxon>Craniata</taxon>
        <taxon>Vertebrata</taxon>
        <taxon>Euteleostomi</taxon>
        <taxon>Amphibia</taxon>
        <taxon>Batrachia</taxon>
        <taxon>Anura</taxon>
        <taxon>Pipoidea</taxon>
        <taxon>Pipidae</taxon>
        <taxon>Xenopodinae</taxon>
        <taxon>Xenopus</taxon>
        <taxon>Xenopus</taxon>
    </lineage>
</organism>
<name>A0A974C5R8_XENLA</name>
<gene>
    <name evidence="1" type="ORF">XELAEV_18038436mg</name>
</gene>
<dbReference type="EMBL" id="CM004480">
    <property type="protein sequence ID" value="OCT67154.1"/>
    <property type="molecule type" value="Genomic_DNA"/>
</dbReference>
<dbReference type="AlphaFoldDB" id="A0A974C5R8"/>
<evidence type="ECO:0000313" key="2">
    <source>
        <dbReference type="Proteomes" id="UP000694892"/>
    </source>
</evidence>